<organism evidence="4 5">
    <name type="scientific">candidate division WS6 bacterium OLB20</name>
    <dbReference type="NCBI Taxonomy" id="1617426"/>
    <lineage>
        <taxon>Bacteria</taxon>
        <taxon>Candidatus Dojkabacteria</taxon>
    </lineage>
</organism>
<dbReference type="AlphaFoldDB" id="A0A136LY99"/>
<dbReference type="SMART" id="SM00637">
    <property type="entry name" value="CBD_II"/>
    <property type="match status" value="1"/>
</dbReference>
<sequence length="624" mass="65384">MKITAVNKKGFSLVEVILAVALLAAIIFSVISVLTLSQESSYAAGNTTRATFLADEGLEAIRNISEANFTSVPAGNHGLQIVAGQWQLVGTSDVVGEFTRQITVTNLSSSRKRVVVTVSWTQEPTNALRTVSLETVITDWDRMATATPTPTFTNTPTPTPSPSPSPTPTGDWNAPAQYGSVDVSGNANAVEIFKYNNHIYLGRDDNTVTAYTVNSALSLTAGSTVNTGGFPYDFKTSGNYLYIASGNDNQELQIYDITNRTNPVFAASVNLAGARDAYTVEIQGTTLFIGRDSSGQPEVYAYSIDNPVAPALLGSIQLSQDVRDISLNGTVAYVANTSNTQEFIILNIANPASMSVLSSLNLSGNNDGRTIERSGTTVTIGRVGGLVTTINAANPAAPVQQDQVDVGGSINDASFGSSGFMFVGADTNTAEFVVANVSNPSAISVPGSLNQSDDINALVWDSGYNLVYAASDSDSEEIMIIGPGGWSPPTTPTPSPTAGPTSTPTQTPSPTPGINCAVTYEVTSQWVNGFVTTVTITNNGATDINGWALTWSFTGDQVITNAWNTIWSQSGQNVTFNDAGWNSNIPASGGQQAPGFQATYSGVNGAPVNMQLNGVSCSTTVIFP</sequence>
<evidence type="ECO:0000256" key="1">
    <source>
        <dbReference type="SAM" id="MobiDB-lite"/>
    </source>
</evidence>
<dbReference type="InterPro" id="IPR012902">
    <property type="entry name" value="N_methyl_site"/>
</dbReference>
<reference evidence="4 5" key="1">
    <citation type="submission" date="2015-02" db="EMBL/GenBank/DDBJ databases">
        <title>Improved understanding of the partial-nitritation anammox process through 23 genomes representing the majority of the microbial community.</title>
        <authorList>
            <person name="Speth D.R."/>
            <person name="In T Zandt M."/>
            <person name="Guerrero Cruz S."/>
            <person name="Jetten M.S."/>
            <person name="Dutilh B.E."/>
        </authorList>
    </citation>
    <scope>NUCLEOTIDE SEQUENCE [LARGE SCALE GENOMIC DNA]</scope>
    <source>
        <strain evidence="4">OLB20</strain>
    </source>
</reference>
<proteinExistence type="predicted"/>
<evidence type="ECO:0000256" key="2">
    <source>
        <dbReference type="SAM" id="Phobius"/>
    </source>
</evidence>
<dbReference type="PROSITE" id="PS51173">
    <property type="entry name" value="CBM2"/>
    <property type="match status" value="1"/>
</dbReference>
<feature type="domain" description="CBM2" evidence="3">
    <location>
        <begin position="509"/>
        <end position="620"/>
    </location>
</feature>
<dbReference type="Gene3D" id="2.60.40.290">
    <property type="match status" value="1"/>
</dbReference>
<gene>
    <name evidence="4" type="primary">engD</name>
    <name evidence="4" type="ORF">TR69_WS6001000628</name>
</gene>
<dbReference type="EC" id="3.2.1.4" evidence="4"/>
<dbReference type="InterPro" id="IPR001919">
    <property type="entry name" value="CBD2"/>
</dbReference>
<dbReference type="InterPro" id="IPR008965">
    <property type="entry name" value="CBM2/CBM3_carb-bd_dom_sf"/>
</dbReference>
<accession>A0A136LY99</accession>
<dbReference type="PROSITE" id="PS00409">
    <property type="entry name" value="PROKAR_NTER_METHYL"/>
    <property type="match status" value="1"/>
</dbReference>
<feature type="region of interest" description="Disordered" evidence="1">
    <location>
        <begin position="483"/>
        <end position="511"/>
    </location>
</feature>
<dbReference type="GO" id="GO:0008810">
    <property type="term" value="F:cellulase activity"/>
    <property type="evidence" value="ECO:0007669"/>
    <property type="project" value="UniProtKB-EC"/>
</dbReference>
<dbReference type="Pfam" id="PF08309">
    <property type="entry name" value="LVIVD"/>
    <property type="match status" value="2"/>
</dbReference>
<keyword evidence="2" id="KW-1133">Transmembrane helix</keyword>
<feature type="compositionally biased region" description="Low complexity" evidence="1">
    <location>
        <begin position="498"/>
        <end position="508"/>
    </location>
</feature>
<keyword evidence="4" id="KW-0378">Hydrolase</keyword>
<keyword evidence="2" id="KW-0472">Membrane</keyword>
<keyword evidence="2" id="KW-0812">Transmembrane</keyword>
<comment type="caution">
    <text evidence="4">The sequence shown here is derived from an EMBL/GenBank/DDBJ whole genome shotgun (WGS) entry which is preliminary data.</text>
</comment>
<keyword evidence="4" id="KW-0326">Glycosidase</keyword>
<dbReference type="InterPro" id="IPR013211">
    <property type="entry name" value="LVIVD"/>
</dbReference>
<dbReference type="SUPFAM" id="SSF50978">
    <property type="entry name" value="WD40 repeat-like"/>
    <property type="match status" value="1"/>
</dbReference>
<evidence type="ECO:0000313" key="4">
    <source>
        <dbReference type="EMBL" id="KXK26621.1"/>
    </source>
</evidence>
<protein>
    <submittedName>
        <fullName evidence="4">Endoglucanase D</fullName>
        <ecNumber evidence="4">3.2.1.4</ecNumber>
    </submittedName>
</protein>
<dbReference type="EMBL" id="JYNZ01000003">
    <property type="protein sequence ID" value="KXK26621.1"/>
    <property type="molecule type" value="Genomic_DNA"/>
</dbReference>
<dbReference type="SUPFAM" id="SSF49384">
    <property type="entry name" value="Carbohydrate-binding domain"/>
    <property type="match status" value="1"/>
</dbReference>
<name>A0A136LY99_9BACT</name>
<dbReference type="GO" id="GO:0005975">
    <property type="term" value="P:carbohydrate metabolic process"/>
    <property type="evidence" value="ECO:0007669"/>
    <property type="project" value="InterPro"/>
</dbReference>
<feature type="region of interest" description="Disordered" evidence="1">
    <location>
        <begin position="145"/>
        <end position="178"/>
    </location>
</feature>
<feature type="compositionally biased region" description="Pro residues" evidence="1">
    <location>
        <begin position="157"/>
        <end position="167"/>
    </location>
</feature>
<evidence type="ECO:0000259" key="3">
    <source>
        <dbReference type="PROSITE" id="PS51173"/>
    </source>
</evidence>
<dbReference type="GO" id="GO:0030247">
    <property type="term" value="F:polysaccharide binding"/>
    <property type="evidence" value="ECO:0007669"/>
    <property type="project" value="UniProtKB-UniRule"/>
</dbReference>
<dbReference type="InterPro" id="IPR012291">
    <property type="entry name" value="CBM2_carb-bd_dom_sf"/>
</dbReference>
<dbReference type="InterPro" id="IPR036322">
    <property type="entry name" value="WD40_repeat_dom_sf"/>
</dbReference>
<feature type="transmembrane region" description="Helical" evidence="2">
    <location>
        <begin position="12"/>
        <end position="36"/>
    </location>
</feature>
<feature type="compositionally biased region" description="Low complexity" evidence="1">
    <location>
        <begin position="147"/>
        <end position="156"/>
    </location>
</feature>
<dbReference type="Proteomes" id="UP000070457">
    <property type="component" value="Unassembled WGS sequence"/>
</dbReference>
<dbReference type="Pfam" id="PF00553">
    <property type="entry name" value="CBM_2"/>
    <property type="match status" value="1"/>
</dbReference>
<dbReference type="STRING" id="1617426.TR69_WS6001000628"/>
<evidence type="ECO:0000313" key="5">
    <source>
        <dbReference type="Proteomes" id="UP000070457"/>
    </source>
</evidence>